<evidence type="ECO:0000256" key="3">
    <source>
        <dbReference type="ARBA" id="ARBA00010281"/>
    </source>
</evidence>
<reference evidence="10 12" key="1">
    <citation type="journal article" date="2014" name="BMC Genomics">
        <title>Unusual genome complexity in Lactobacillus salivarius JCM1046.</title>
        <authorList>
            <person name="Raftis E.J."/>
            <person name="Forde B.M."/>
            <person name="Claesson M.J."/>
            <person name="O'Toole P.W."/>
        </authorList>
    </citation>
    <scope>NUCLEOTIDE SEQUENCE [LARGE SCALE GENOMIC DNA]</scope>
    <source>
        <strain evidence="10 12">JCM1046</strain>
    </source>
</reference>
<dbReference type="EC" id="2.4.1.21" evidence="7"/>
<dbReference type="HAMAP" id="MF_00484">
    <property type="entry name" value="Glycogen_synth"/>
    <property type="match status" value="1"/>
</dbReference>
<sequence>MKLLFAGSECAPFFKTGGLGDVMGALPKTIAKTTDNDVRVVLPFFTGMAEEYKNQLSFVTSFYVKVGWRDQYCGVLKLEMDNVTYYFIDNLYYFDRPGLYGYYDEGERFAFFQQAIIEMLEKIGFIPDILHVNDYHTAFIPFLLKEKYGWINAYQNIKTVLTIHNLQFQGEYGREVLGELFNLDASYYDDGTVRFDTAVNFMKTGILYADKVNTVSPTYASEIQTEAFGQGLDEILRMHNWKLRGILNGIDYERNNPATDKNLVANYSAKKLKGKVKDKLALQKEFGLPQRKDVPVIAMVSRLTAQKGFQLVVSEMQNLVQFDVQVIVLGTGDANFEHDFRYFADTYPEKVGAAITFDVGLAQRIYAGADMFLMPSAFEPCGLSQMISMRYGTLPIVHQIGGLQDSVQPFNPVTGEGTGFGFHDFSGFYMMQEIQEALRLYSEPAAWTKVVKQAMSQDFSWETASQEYLNMYNELV</sequence>
<evidence type="ECO:0000313" key="13">
    <source>
        <dbReference type="Proteomes" id="UP000192575"/>
    </source>
</evidence>
<dbReference type="Proteomes" id="UP000029488">
    <property type="component" value="Chromosome"/>
</dbReference>
<evidence type="ECO:0000256" key="1">
    <source>
        <dbReference type="ARBA" id="ARBA00001478"/>
    </source>
</evidence>
<dbReference type="EMBL" id="CP007646">
    <property type="protein sequence ID" value="AIR10942.1"/>
    <property type="molecule type" value="Genomic_DNA"/>
</dbReference>
<dbReference type="GO" id="GO:0004373">
    <property type="term" value="F:alpha-1,4-glucan glucosyltransferase (UDP-glucose donor) activity"/>
    <property type="evidence" value="ECO:0007669"/>
    <property type="project" value="InterPro"/>
</dbReference>
<dbReference type="UniPathway" id="UPA00164"/>
<dbReference type="Proteomes" id="UP000192575">
    <property type="component" value="Unassembled WGS sequence"/>
</dbReference>
<evidence type="ECO:0000313" key="12">
    <source>
        <dbReference type="Proteomes" id="UP000029488"/>
    </source>
</evidence>
<dbReference type="KEGG" id="lsj:LSJ_1280c"/>
<dbReference type="Gene3D" id="3.40.50.2000">
    <property type="entry name" value="Glycogen Phosphorylase B"/>
    <property type="match status" value="2"/>
</dbReference>
<keyword evidence="4 7" id="KW-0328">Glycosyltransferase</keyword>
<feature type="binding site" evidence="7">
    <location>
        <position position="15"/>
    </location>
    <ligand>
        <name>ADP-alpha-D-glucose</name>
        <dbReference type="ChEBI" id="CHEBI:57498"/>
    </ligand>
</feature>
<evidence type="ECO:0000256" key="4">
    <source>
        <dbReference type="ARBA" id="ARBA00022676"/>
    </source>
</evidence>
<evidence type="ECO:0000313" key="11">
    <source>
        <dbReference type="EMBL" id="OQQ89964.1"/>
    </source>
</evidence>
<dbReference type="Pfam" id="PF08323">
    <property type="entry name" value="Glyco_transf_5"/>
    <property type="match status" value="1"/>
</dbReference>
<comment type="function">
    <text evidence="2 7">Synthesizes alpha-1,4-glucan chains using ADP-glucose.</text>
</comment>
<evidence type="ECO:0000256" key="7">
    <source>
        <dbReference type="HAMAP-Rule" id="MF_00484"/>
    </source>
</evidence>
<gene>
    <name evidence="7 10" type="primary">glgA</name>
    <name evidence="11" type="ORF">B6U56_06865</name>
    <name evidence="10" type="ORF">LSJ_1280c</name>
</gene>
<evidence type="ECO:0000256" key="6">
    <source>
        <dbReference type="ARBA" id="ARBA00023056"/>
    </source>
</evidence>
<dbReference type="RefSeq" id="WP_044005092.1">
    <property type="nucleotide sequence ID" value="NZ_CP007646.1"/>
</dbReference>
<feature type="domain" description="Starch synthase catalytic" evidence="9">
    <location>
        <begin position="2"/>
        <end position="237"/>
    </location>
</feature>
<reference evidence="11 13" key="2">
    <citation type="submission" date="2017-03" db="EMBL/GenBank/DDBJ databases">
        <title>Phylogenomics and comparative genomics of Lactobacillus salivarius, a mammalian gut commensal.</title>
        <authorList>
            <person name="Harris H.M."/>
        </authorList>
    </citation>
    <scope>NUCLEOTIDE SEQUENCE [LARGE SCALE GENOMIC DNA]</scope>
    <source>
        <strain evidence="11 13">JCM 1047</strain>
    </source>
</reference>
<dbReference type="EMBL" id="NBEF01000022">
    <property type="protein sequence ID" value="OQQ89964.1"/>
    <property type="molecule type" value="Genomic_DNA"/>
</dbReference>
<comment type="pathway">
    <text evidence="7">Glycan biosynthesis; glycogen biosynthesis.</text>
</comment>
<evidence type="ECO:0000313" key="10">
    <source>
        <dbReference type="EMBL" id="AIR10942.1"/>
    </source>
</evidence>
<name>A0A089RWM9_9LACO</name>
<evidence type="ECO:0000259" key="9">
    <source>
        <dbReference type="Pfam" id="PF08323"/>
    </source>
</evidence>
<dbReference type="PANTHER" id="PTHR45825">
    <property type="entry name" value="GRANULE-BOUND STARCH SYNTHASE 1, CHLOROPLASTIC/AMYLOPLASTIC"/>
    <property type="match status" value="1"/>
</dbReference>
<dbReference type="InterPro" id="IPR011835">
    <property type="entry name" value="GS/SS"/>
</dbReference>
<dbReference type="NCBIfam" id="TIGR02095">
    <property type="entry name" value="glgA"/>
    <property type="match status" value="1"/>
</dbReference>
<dbReference type="NCBIfam" id="NF001898">
    <property type="entry name" value="PRK00654.1-1"/>
    <property type="match status" value="1"/>
</dbReference>
<dbReference type="AlphaFoldDB" id="A0A089RWM9"/>
<dbReference type="SUPFAM" id="SSF53756">
    <property type="entry name" value="UDP-Glycosyltransferase/glycogen phosphorylase"/>
    <property type="match status" value="1"/>
</dbReference>
<comment type="catalytic activity">
    <reaction evidence="1 7">
        <text>[(1-&gt;4)-alpha-D-glucosyl](n) + ADP-alpha-D-glucose = [(1-&gt;4)-alpha-D-glucosyl](n+1) + ADP + H(+)</text>
        <dbReference type="Rhea" id="RHEA:18189"/>
        <dbReference type="Rhea" id="RHEA-COMP:9584"/>
        <dbReference type="Rhea" id="RHEA-COMP:9587"/>
        <dbReference type="ChEBI" id="CHEBI:15378"/>
        <dbReference type="ChEBI" id="CHEBI:15444"/>
        <dbReference type="ChEBI" id="CHEBI:57498"/>
        <dbReference type="ChEBI" id="CHEBI:456216"/>
        <dbReference type="EC" id="2.4.1.21"/>
    </reaction>
</comment>
<keyword evidence="5 7" id="KW-0808">Transferase</keyword>
<feature type="domain" description="Glycosyl transferase family 1" evidence="8">
    <location>
        <begin position="288"/>
        <end position="414"/>
    </location>
</feature>
<dbReference type="Pfam" id="PF00534">
    <property type="entry name" value="Glycos_transf_1"/>
    <property type="match status" value="1"/>
</dbReference>
<dbReference type="PANTHER" id="PTHR45825:SF11">
    <property type="entry name" value="ALPHA AMYLASE DOMAIN-CONTAINING PROTEIN"/>
    <property type="match status" value="1"/>
</dbReference>
<keyword evidence="6 7" id="KW-0320">Glycogen biosynthesis</keyword>
<dbReference type="GO" id="GO:0005978">
    <property type="term" value="P:glycogen biosynthetic process"/>
    <property type="evidence" value="ECO:0007669"/>
    <property type="project" value="UniProtKB-UniRule"/>
</dbReference>
<dbReference type="InterPro" id="IPR001296">
    <property type="entry name" value="Glyco_trans_1"/>
</dbReference>
<accession>A0A089RWM9</accession>
<dbReference type="CDD" id="cd03791">
    <property type="entry name" value="GT5_Glycogen_synthase_DULL1-like"/>
    <property type="match status" value="1"/>
</dbReference>
<proteinExistence type="inferred from homology"/>
<organism evidence="10 12">
    <name type="scientific">Ligilactobacillus salivarius</name>
    <dbReference type="NCBI Taxonomy" id="1624"/>
    <lineage>
        <taxon>Bacteria</taxon>
        <taxon>Bacillati</taxon>
        <taxon>Bacillota</taxon>
        <taxon>Bacilli</taxon>
        <taxon>Lactobacillales</taxon>
        <taxon>Lactobacillaceae</taxon>
        <taxon>Ligilactobacillus</taxon>
    </lineage>
</organism>
<dbReference type="GO" id="GO:0009011">
    <property type="term" value="F:alpha-1,4-glucan glucosyltransferase (ADP-glucose donor) activity"/>
    <property type="evidence" value="ECO:0007669"/>
    <property type="project" value="UniProtKB-UniRule"/>
</dbReference>
<evidence type="ECO:0000256" key="2">
    <source>
        <dbReference type="ARBA" id="ARBA00002764"/>
    </source>
</evidence>
<evidence type="ECO:0000259" key="8">
    <source>
        <dbReference type="Pfam" id="PF00534"/>
    </source>
</evidence>
<protein>
    <recommendedName>
        <fullName evidence="7">Glycogen synthase</fullName>
        <ecNumber evidence="7">2.4.1.21</ecNumber>
    </recommendedName>
    <alternativeName>
        <fullName evidence="7">Starch [bacterial glycogen] synthase</fullName>
    </alternativeName>
</protein>
<evidence type="ECO:0000256" key="5">
    <source>
        <dbReference type="ARBA" id="ARBA00022679"/>
    </source>
</evidence>
<dbReference type="InterPro" id="IPR013534">
    <property type="entry name" value="Starch_synth_cat_dom"/>
</dbReference>
<comment type="similarity">
    <text evidence="3 7">Belongs to the glycosyltransferase 1 family. Bacterial/plant glycogen synthase subfamily.</text>
</comment>